<dbReference type="Proteomes" id="UP000255265">
    <property type="component" value="Unassembled WGS sequence"/>
</dbReference>
<sequence>MRNGNPRRTAGLKWAIGLGCVLALAACGGGGGGGGGGFFLPPAAAPQAPQLAVVADGTTVAAEGDAYVVKPGQVITVKSNQTVSWSGSSPSGKVTAVGTSSSDQQWQARLANANPGATEDYPLVATANSGQTTTVRLKVRAGDSRNGQYMAYVSNGSRQQLKADFDLGSLEFVDTSGASNVGTLVKPASGSAVYGLLSNRETTAQRISGLQVLPDTLVGSFPFPVLGANPVTYAPFLFVATRALITTAADLDGTYNRFRVNYSSNGAVKDSAISQVQFSGAGAFFVRCNEVAITRVDICPTGSLSTATLAPDPTTPGLWRVTNSSGVYEGRVGVARVGNEKMLILAGPGATDPTTAQFSVGLQEQPGWSAFNNAFGWSILGTQDQSTADLSTYTLRSASAAGVVQTALTLNTLGSVGPTGMMGSSTGDGRYYFVARSAQLEMVIGARGNTATAGFFHLGVISN</sequence>
<evidence type="ECO:0000313" key="1">
    <source>
        <dbReference type="EMBL" id="RDI19121.1"/>
    </source>
</evidence>
<dbReference type="AlphaFoldDB" id="A0A370F8R5"/>
<comment type="caution">
    <text evidence="1">The sequence shown here is derived from an EMBL/GenBank/DDBJ whole genome shotgun (WGS) entry which is preliminary data.</text>
</comment>
<evidence type="ECO:0008006" key="3">
    <source>
        <dbReference type="Google" id="ProtNLM"/>
    </source>
</evidence>
<evidence type="ECO:0000313" key="2">
    <source>
        <dbReference type="Proteomes" id="UP000255265"/>
    </source>
</evidence>
<reference evidence="1 2" key="1">
    <citation type="submission" date="2018-07" db="EMBL/GenBank/DDBJ databases">
        <title>Genomic Encyclopedia of Type Strains, Phase IV (KMG-IV): sequencing the most valuable type-strain genomes for metagenomic binning, comparative biology and taxonomic classification.</title>
        <authorList>
            <person name="Goeker M."/>
        </authorList>
    </citation>
    <scope>NUCLEOTIDE SEQUENCE [LARGE SCALE GENOMIC DNA]</scope>
    <source>
        <strain evidence="1 2">DSM 21352</strain>
    </source>
</reference>
<dbReference type="EMBL" id="QQAV01000013">
    <property type="protein sequence ID" value="RDI19121.1"/>
    <property type="molecule type" value="Genomic_DNA"/>
</dbReference>
<keyword evidence="2" id="KW-1185">Reference proteome</keyword>
<protein>
    <recommendedName>
        <fullName evidence="3">Lipoprotein</fullName>
    </recommendedName>
</protein>
<proteinExistence type="predicted"/>
<organism evidence="1 2">
    <name type="scientific">Pseudacidovorax intermedius</name>
    <dbReference type="NCBI Taxonomy" id="433924"/>
    <lineage>
        <taxon>Bacteria</taxon>
        <taxon>Pseudomonadati</taxon>
        <taxon>Pseudomonadota</taxon>
        <taxon>Betaproteobacteria</taxon>
        <taxon>Burkholderiales</taxon>
        <taxon>Comamonadaceae</taxon>
        <taxon>Pseudacidovorax</taxon>
    </lineage>
</organism>
<gene>
    <name evidence="1" type="ORF">DFR41_113103</name>
</gene>
<accession>A0A370F8R5</accession>
<name>A0A370F8R5_9BURK</name>
<dbReference type="PROSITE" id="PS51257">
    <property type="entry name" value="PROKAR_LIPOPROTEIN"/>
    <property type="match status" value="1"/>
</dbReference>